<evidence type="ECO:0000313" key="1">
    <source>
        <dbReference type="EMBL" id="CAG8743800.1"/>
    </source>
</evidence>
<dbReference type="EMBL" id="CAJVPZ010033220">
    <property type="protein sequence ID" value="CAG8743800.1"/>
    <property type="molecule type" value="Genomic_DNA"/>
</dbReference>
<feature type="non-terminal residue" evidence="1">
    <location>
        <position position="1"/>
    </location>
</feature>
<gene>
    <name evidence="1" type="ORF">RFULGI_LOCUS13081</name>
</gene>
<reference evidence="1" key="1">
    <citation type="submission" date="2021-06" db="EMBL/GenBank/DDBJ databases">
        <authorList>
            <person name="Kallberg Y."/>
            <person name="Tangrot J."/>
            <person name="Rosling A."/>
        </authorList>
    </citation>
    <scope>NUCLEOTIDE SEQUENCE</scope>
    <source>
        <strain evidence="1">IN212</strain>
    </source>
</reference>
<organism evidence="1 2">
    <name type="scientific">Racocetra fulgida</name>
    <dbReference type="NCBI Taxonomy" id="60492"/>
    <lineage>
        <taxon>Eukaryota</taxon>
        <taxon>Fungi</taxon>
        <taxon>Fungi incertae sedis</taxon>
        <taxon>Mucoromycota</taxon>
        <taxon>Glomeromycotina</taxon>
        <taxon>Glomeromycetes</taxon>
        <taxon>Diversisporales</taxon>
        <taxon>Gigasporaceae</taxon>
        <taxon>Racocetra</taxon>
    </lineage>
</organism>
<evidence type="ECO:0000313" key="2">
    <source>
        <dbReference type="Proteomes" id="UP000789396"/>
    </source>
</evidence>
<proteinExistence type="predicted"/>
<name>A0A9N9INU8_9GLOM</name>
<keyword evidence="2" id="KW-1185">Reference proteome</keyword>
<comment type="caution">
    <text evidence="1">The sequence shown here is derived from an EMBL/GenBank/DDBJ whole genome shotgun (WGS) entry which is preliminary data.</text>
</comment>
<accession>A0A9N9INU8</accession>
<dbReference type="AlphaFoldDB" id="A0A9N9INU8"/>
<protein>
    <submittedName>
        <fullName evidence="1">4024_t:CDS:1</fullName>
    </submittedName>
</protein>
<sequence length="149" mass="16960">KTLGRVGVVADVAKTVGGCRSEMFDYWKVANKDDIDVVNVNKGKKNNVMVSLVKNNKMYEINDGKPEYLSDLSNERIQESRFVDDFDNKVSEDEMMVVIEALLGVVMKINIMMRGLVCSLMNTDYDSNKINKEKKNSNKRKVDKIDGRE</sequence>
<dbReference type="Proteomes" id="UP000789396">
    <property type="component" value="Unassembled WGS sequence"/>
</dbReference>